<feature type="region of interest" description="Disordered" evidence="6">
    <location>
        <begin position="25"/>
        <end position="60"/>
    </location>
</feature>
<evidence type="ECO:0000313" key="9">
    <source>
        <dbReference type="EMBL" id="KAK1394668.1"/>
    </source>
</evidence>
<dbReference type="AlphaFoldDB" id="A0AAD8N4L3"/>
<accession>A0AAD8N4L3</accession>
<dbReference type="EMBL" id="JAUIZM010000003">
    <property type="protein sequence ID" value="KAK1394668.1"/>
    <property type="molecule type" value="Genomic_DNA"/>
</dbReference>
<keyword evidence="10" id="KW-1185">Reference proteome</keyword>
<keyword evidence="4" id="KW-0131">Cell cycle</keyword>
<sequence>MNKENIMATNSEQPNVRITRARAKSLGTSGGLPPLKPPMIKDLKKVSQPDSKRAVTDGNNASVGDTDTACLQHKKRAVLQDVTNVCRKKSNTKGDGFQSSNQAGNGVEGRGTKPVPTVVMNSQIQQDKKATVTKESAQEVQKIDSLAVQGHGSAHLMAAKQASTMQAQSGRPAGKSEVGQHGQKVELSDGLHVADIDSNHKDPQMCGIYAPSIYEYQRVRELQQRPSSNYMEMLQRDISHVMRGILMDWLVEVADEYTLVPDTLYLTVNLIDRFLSKHYIEKQRLQLLGITCMLISSKYEEICAPSLEEFCFITDNTYKRDEVLRMESQVLNFLDFQLSTPTTKKFLRRFLQAAQTCYKAPSIELEFLANYLAELTLPEYGFLKFLPSLIAASAVFLARWMLDQSNQPWNPTLEHYTNYKVSDLKPVVFGLQVLHLNTIDSPLKAVREKYKQPKFKGVASLSLPAPLDSAFQF</sequence>
<dbReference type="SUPFAM" id="SSF47954">
    <property type="entry name" value="Cyclin-like"/>
    <property type="match status" value="2"/>
</dbReference>
<feature type="domain" description="Cyclin-like" evidence="7">
    <location>
        <begin position="345"/>
        <end position="433"/>
    </location>
</feature>
<dbReference type="SMART" id="SM00385">
    <property type="entry name" value="CYCLIN"/>
    <property type="match status" value="2"/>
</dbReference>
<evidence type="ECO:0000256" key="6">
    <source>
        <dbReference type="SAM" id="MobiDB-lite"/>
    </source>
</evidence>
<feature type="region of interest" description="Disordered" evidence="6">
    <location>
        <begin position="90"/>
        <end position="114"/>
    </location>
</feature>
<feature type="domain" description="Cyclin C-terminal" evidence="8">
    <location>
        <begin position="341"/>
        <end position="464"/>
    </location>
</feature>
<dbReference type="Pfam" id="PF00134">
    <property type="entry name" value="Cyclin_N"/>
    <property type="match status" value="1"/>
</dbReference>
<dbReference type="SMART" id="SM01332">
    <property type="entry name" value="Cyclin_C"/>
    <property type="match status" value="1"/>
</dbReference>
<feature type="domain" description="Cyclin-like" evidence="7">
    <location>
        <begin position="248"/>
        <end position="332"/>
    </location>
</feature>
<dbReference type="InterPro" id="IPR013763">
    <property type="entry name" value="Cyclin-like_dom"/>
</dbReference>
<evidence type="ECO:0000256" key="5">
    <source>
        <dbReference type="RuleBase" id="RU000383"/>
    </source>
</evidence>
<reference evidence="9" key="2">
    <citation type="submission" date="2023-05" db="EMBL/GenBank/DDBJ databases">
        <authorList>
            <person name="Schelkunov M.I."/>
        </authorList>
    </citation>
    <scope>NUCLEOTIDE SEQUENCE</scope>
    <source>
        <strain evidence="9">Hsosn_3</strain>
        <tissue evidence="9">Leaf</tissue>
    </source>
</reference>
<dbReference type="CDD" id="cd20562">
    <property type="entry name" value="CYCLIN_AtCycA_like_rpt1"/>
    <property type="match status" value="1"/>
</dbReference>
<comment type="similarity">
    <text evidence="1">Belongs to the cyclin family. Cyclin AB subfamily.</text>
</comment>
<dbReference type="FunFam" id="1.10.472.10:FF:000167">
    <property type="entry name" value="Mitotic cyclin 6"/>
    <property type="match status" value="1"/>
</dbReference>
<dbReference type="InterPro" id="IPR046965">
    <property type="entry name" value="Cyclin_A/B-like"/>
</dbReference>
<dbReference type="Pfam" id="PF02984">
    <property type="entry name" value="Cyclin_C"/>
    <property type="match status" value="1"/>
</dbReference>
<name>A0AAD8N4L3_9APIA</name>
<dbReference type="GO" id="GO:0044772">
    <property type="term" value="P:mitotic cell cycle phase transition"/>
    <property type="evidence" value="ECO:0007669"/>
    <property type="project" value="InterPro"/>
</dbReference>
<dbReference type="PANTHER" id="PTHR10177">
    <property type="entry name" value="CYCLINS"/>
    <property type="match status" value="1"/>
</dbReference>
<dbReference type="GO" id="GO:0051301">
    <property type="term" value="P:cell division"/>
    <property type="evidence" value="ECO:0007669"/>
    <property type="project" value="UniProtKB-KW"/>
</dbReference>
<evidence type="ECO:0000256" key="4">
    <source>
        <dbReference type="ARBA" id="ARBA00023306"/>
    </source>
</evidence>
<dbReference type="Proteomes" id="UP001237642">
    <property type="component" value="Unassembled WGS sequence"/>
</dbReference>
<protein>
    <submittedName>
        <fullName evidence="9">Cyclin-A2-4 like</fullName>
    </submittedName>
</protein>
<evidence type="ECO:0000256" key="1">
    <source>
        <dbReference type="ARBA" id="ARBA00006955"/>
    </source>
</evidence>
<dbReference type="FunFam" id="1.10.472.10:FF:000013">
    <property type="entry name" value="Cyclin A1"/>
    <property type="match status" value="1"/>
</dbReference>
<feature type="compositionally biased region" description="Basic and acidic residues" evidence="6">
    <location>
        <begin position="39"/>
        <end position="55"/>
    </location>
</feature>
<dbReference type="InterPro" id="IPR039361">
    <property type="entry name" value="Cyclin"/>
</dbReference>
<dbReference type="InterPro" id="IPR048258">
    <property type="entry name" value="Cyclins_cyclin-box"/>
</dbReference>
<evidence type="ECO:0000256" key="3">
    <source>
        <dbReference type="ARBA" id="ARBA00023127"/>
    </source>
</evidence>
<dbReference type="CDD" id="cd20506">
    <property type="entry name" value="CYCLIN_AtCycA-like_rpt2"/>
    <property type="match status" value="1"/>
</dbReference>
<evidence type="ECO:0000259" key="8">
    <source>
        <dbReference type="SMART" id="SM01332"/>
    </source>
</evidence>
<keyword evidence="3 5" id="KW-0195">Cyclin</keyword>
<dbReference type="Gene3D" id="1.10.472.10">
    <property type="entry name" value="Cyclin-like"/>
    <property type="match status" value="2"/>
</dbReference>
<evidence type="ECO:0000259" key="7">
    <source>
        <dbReference type="SMART" id="SM00385"/>
    </source>
</evidence>
<gene>
    <name evidence="9" type="ORF">POM88_013724</name>
</gene>
<comment type="caution">
    <text evidence="9">The sequence shown here is derived from an EMBL/GenBank/DDBJ whole genome shotgun (WGS) entry which is preliminary data.</text>
</comment>
<keyword evidence="2" id="KW-0132">Cell division</keyword>
<reference evidence="9" key="1">
    <citation type="submission" date="2023-02" db="EMBL/GenBank/DDBJ databases">
        <title>Genome of toxic invasive species Heracleum sosnowskyi carries increased number of genes despite the absence of recent whole-genome duplications.</title>
        <authorList>
            <person name="Schelkunov M."/>
            <person name="Shtratnikova V."/>
            <person name="Makarenko M."/>
            <person name="Klepikova A."/>
            <person name="Omelchenko D."/>
            <person name="Novikova G."/>
            <person name="Obukhova E."/>
            <person name="Bogdanov V."/>
            <person name="Penin A."/>
            <person name="Logacheva M."/>
        </authorList>
    </citation>
    <scope>NUCLEOTIDE SEQUENCE</scope>
    <source>
        <strain evidence="9">Hsosn_3</strain>
        <tissue evidence="9">Leaf</tissue>
    </source>
</reference>
<dbReference type="PROSITE" id="PS00292">
    <property type="entry name" value="CYCLINS"/>
    <property type="match status" value="1"/>
</dbReference>
<dbReference type="InterPro" id="IPR006671">
    <property type="entry name" value="Cyclin_N"/>
</dbReference>
<dbReference type="GO" id="GO:0016538">
    <property type="term" value="F:cyclin-dependent protein serine/threonine kinase regulator activity"/>
    <property type="evidence" value="ECO:0007669"/>
    <property type="project" value="InterPro"/>
</dbReference>
<evidence type="ECO:0000256" key="2">
    <source>
        <dbReference type="ARBA" id="ARBA00022618"/>
    </source>
</evidence>
<evidence type="ECO:0000313" key="10">
    <source>
        <dbReference type="Proteomes" id="UP001237642"/>
    </source>
</evidence>
<organism evidence="9 10">
    <name type="scientific">Heracleum sosnowskyi</name>
    <dbReference type="NCBI Taxonomy" id="360622"/>
    <lineage>
        <taxon>Eukaryota</taxon>
        <taxon>Viridiplantae</taxon>
        <taxon>Streptophyta</taxon>
        <taxon>Embryophyta</taxon>
        <taxon>Tracheophyta</taxon>
        <taxon>Spermatophyta</taxon>
        <taxon>Magnoliopsida</taxon>
        <taxon>eudicotyledons</taxon>
        <taxon>Gunneridae</taxon>
        <taxon>Pentapetalae</taxon>
        <taxon>asterids</taxon>
        <taxon>campanulids</taxon>
        <taxon>Apiales</taxon>
        <taxon>Apiaceae</taxon>
        <taxon>Apioideae</taxon>
        <taxon>apioid superclade</taxon>
        <taxon>Tordylieae</taxon>
        <taxon>Tordyliinae</taxon>
        <taxon>Heracleum</taxon>
    </lineage>
</organism>
<proteinExistence type="inferred from homology"/>
<dbReference type="InterPro" id="IPR036915">
    <property type="entry name" value="Cyclin-like_sf"/>
</dbReference>
<dbReference type="InterPro" id="IPR004367">
    <property type="entry name" value="Cyclin_C-dom"/>
</dbReference>
<dbReference type="PIRSF" id="PIRSF001771">
    <property type="entry name" value="Cyclin_A_B_D_E"/>
    <property type="match status" value="1"/>
</dbReference>